<proteinExistence type="predicted"/>
<dbReference type="InterPro" id="IPR029000">
    <property type="entry name" value="Cyclophilin-like_dom_sf"/>
</dbReference>
<feature type="domain" description="Carboxyltransferase" evidence="4">
    <location>
        <begin position="25"/>
        <end position="297"/>
    </location>
</feature>
<dbReference type="AlphaFoldDB" id="A0A5C8Z2G1"/>
<dbReference type="GO" id="GO:0016740">
    <property type="term" value="F:transferase activity"/>
    <property type="evidence" value="ECO:0007669"/>
    <property type="project" value="UniProtKB-KW"/>
</dbReference>
<evidence type="ECO:0000256" key="1">
    <source>
        <dbReference type="ARBA" id="ARBA00022741"/>
    </source>
</evidence>
<dbReference type="InterPro" id="IPR052708">
    <property type="entry name" value="PxpC"/>
</dbReference>
<keyword evidence="1" id="KW-0547">Nucleotide-binding</keyword>
<evidence type="ECO:0000256" key="2">
    <source>
        <dbReference type="ARBA" id="ARBA00022801"/>
    </source>
</evidence>
<comment type="caution">
    <text evidence="5">The sequence shown here is derived from an EMBL/GenBank/DDBJ whole genome shotgun (WGS) entry which is preliminary data.</text>
</comment>
<evidence type="ECO:0000256" key="3">
    <source>
        <dbReference type="ARBA" id="ARBA00022840"/>
    </source>
</evidence>
<sequence length="312" mass="33838">MSTFSVVSPGPLTTFQDAGRIGHHAIGLTEGGPMDFRSFAIANRLVENDINSTALEITFGGLILKCLKPTTLCLTGAYAPLFINGKAKPLWQTHQVNSGDEIKIGFAGIGVRSYLAVSGGFDSPRWFNSSATVIRESLGQALQKGDSLTALGNAKPANRLHYLKQASLRKQITLRFIAGYQWQHLTAAEQAKFLACDYQISPRNDRMGYQLEGDAIDSGIEKIYSEGISKGTIQLPGNGQPIILMNDRQTIGGYPKLGSVISADLDRLSQLTAGASVRFIAISPEQAIREFNAYSDEIEHIRFEALTLSQSA</sequence>
<gene>
    <name evidence="5" type="ORF">FME95_12920</name>
</gene>
<evidence type="ECO:0000313" key="5">
    <source>
        <dbReference type="EMBL" id="TXR51421.1"/>
    </source>
</evidence>
<keyword evidence="6" id="KW-1185">Reference proteome</keyword>
<keyword evidence="2" id="KW-0378">Hydrolase</keyword>
<dbReference type="Proteomes" id="UP000321764">
    <property type="component" value="Unassembled WGS sequence"/>
</dbReference>
<dbReference type="SMART" id="SM00797">
    <property type="entry name" value="AHS2"/>
    <property type="match status" value="1"/>
</dbReference>
<keyword evidence="5" id="KW-0808">Transferase</keyword>
<evidence type="ECO:0000313" key="6">
    <source>
        <dbReference type="Proteomes" id="UP000321764"/>
    </source>
</evidence>
<dbReference type="Gene3D" id="2.40.100.10">
    <property type="entry name" value="Cyclophilin-like"/>
    <property type="match status" value="1"/>
</dbReference>
<dbReference type="PANTHER" id="PTHR43309:SF3">
    <property type="entry name" value="5-OXOPROLINASE SUBUNIT C"/>
    <property type="match status" value="1"/>
</dbReference>
<protein>
    <submittedName>
        <fullName evidence="5">Biotin-dependent carboxyltransferase</fullName>
    </submittedName>
</protein>
<dbReference type="OrthoDB" id="9768696at2"/>
<name>A0A5C8Z2G1_9GAMM</name>
<keyword evidence="3" id="KW-0067">ATP-binding</keyword>
<dbReference type="SUPFAM" id="SSF50891">
    <property type="entry name" value="Cyclophilin-like"/>
    <property type="match status" value="1"/>
</dbReference>
<dbReference type="NCBIfam" id="TIGR00724">
    <property type="entry name" value="urea_amlyse_rel"/>
    <property type="match status" value="1"/>
</dbReference>
<evidence type="ECO:0000259" key="4">
    <source>
        <dbReference type="SMART" id="SM00797"/>
    </source>
</evidence>
<organism evidence="5 6">
    <name type="scientific">Reinekea thalattae</name>
    <dbReference type="NCBI Taxonomy" id="2593301"/>
    <lineage>
        <taxon>Bacteria</taxon>
        <taxon>Pseudomonadati</taxon>
        <taxon>Pseudomonadota</taxon>
        <taxon>Gammaproteobacteria</taxon>
        <taxon>Oceanospirillales</taxon>
        <taxon>Saccharospirillaceae</taxon>
        <taxon>Reinekea</taxon>
    </lineage>
</organism>
<dbReference type="GO" id="GO:0016787">
    <property type="term" value="F:hydrolase activity"/>
    <property type="evidence" value="ECO:0007669"/>
    <property type="project" value="UniProtKB-KW"/>
</dbReference>
<dbReference type="EMBL" id="VKAD01000003">
    <property type="protein sequence ID" value="TXR51421.1"/>
    <property type="molecule type" value="Genomic_DNA"/>
</dbReference>
<dbReference type="InterPro" id="IPR003778">
    <property type="entry name" value="CT_A_B"/>
</dbReference>
<dbReference type="PANTHER" id="PTHR43309">
    <property type="entry name" value="5-OXOPROLINASE SUBUNIT C"/>
    <property type="match status" value="1"/>
</dbReference>
<dbReference type="GO" id="GO:0005524">
    <property type="term" value="F:ATP binding"/>
    <property type="evidence" value="ECO:0007669"/>
    <property type="project" value="UniProtKB-KW"/>
</dbReference>
<dbReference type="RefSeq" id="WP_147714916.1">
    <property type="nucleotide sequence ID" value="NZ_VKAD01000003.1"/>
</dbReference>
<accession>A0A5C8Z2G1</accession>
<dbReference type="Pfam" id="PF02626">
    <property type="entry name" value="CT_A_B"/>
    <property type="match status" value="1"/>
</dbReference>
<reference evidence="5 6" key="1">
    <citation type="submission" date="2019-07" db="EMBL/GenBank/DDBJ databases">
        <title>Reinekea sp. strain SSH23 genome sequencing and assembly.</title>
        <authorList>
            <person name="Kim I."/>
        </authorList>
    </citation>
    <scope>NUCLEOTIDE SEQUENCE [LARGE SCALE GENOMIC DNA]</scope>
    <source>
        <strain evidence="5 6">SSH23</strain>
    </source>
</reference>